<dbReference type="PANTHER" id="PTHR10434">
    <property type="entry name" value="1-ACYL-SN-GLYCEROL-3-PHOSPHATE ACYLTRANSFERASE"/>
    <property type="match status" value="1"/>
</dbReference>
<reference evidence="7" key="1">
    <citation type="submission" date="2018-07" db="EMBL/GenBank/DDBJ databases">
        <authorList>
            <person name="Safronova V.I."/>
            <person name="Chirak E.R."/>
            <person name="Sazanova A.L."/>
        </authorList>
    </citation>
    <scope>NUCLEOTIDE SEQUENCE [LARGE SCALE GENOMIC DNA]</scope>
    <source>
        <strain evidence="7">RCAM04685</strain>
    </source>
</reference>
<keyword evidence="3 6" id="KW-0012">Acyltransferase</keyword>
<evidence type="ECO:0000256" key="2">
    <source>
        <dbReference type="ARBA" id="ARBA00022679"/>
    </source>
</evidence>
<evidence type="ECO:0000256" key="4">
    <source>
        <dbReference type="SAM" id="Phobius"/>
    </source>
</evidence>
<evidence type="ECO:0000259" key="5">
    <source>
        <dbReference type="SMART" id="SM00563"/>
    </source>
</evidence>
<comment type="pathway">
    <text evidence="1">Lipid metabolism.</text>
</comment>
<dbReference type="RefSeq" id="WP_114828131.1">
    <property type="nucleotide sequence ID" value="NZ_QQTO01000037.1"/>
</dbReference>
<feature type="domain" description="Phospholipid/glycerol acyltransferase" evidence="5">
    <location>
        <begin position="72"/>
        <end position="187"/>
    </location>
</feature>
<dbReference type="SMART" id="SM00563">
    <property type="entry name" value="PlsC"/>
    <property type="match status" value="1"/>
</dbReference>
<dbReference type="Pfam" id="PF01553">
    <property type="entry name" value="Acyltransferase"/>
    <property type="match status" value="1"/>
</dbReference>
<dbReference type="EMBL" id="QQTP01000002">
    <property type="protein sequence ID" value="RDJ28006.1"/>
    <property type="molecule type" value="Genomic_DNA"/>
</dbReference>
<evidence type="ECO:0000256" key="3">
    <source>
        <dbReference type="ARBA" id="ARBA00023315"/>
    </source>
</evidence>
<accession>A0A370LAS8</accession>
<feature type="transmembrane region" description="Helical" evidence="4">
    <location>
        <begin position="7"/>
        <end position="29"/>
    </location>
</feature>
<name>A0A370LAS8_9HYPH</name>
<dbReference type="CDD" id="cd07989">
    <property type="entry name" value="LPLAT_AGPAT-like"/>
    <property type="match status" value="1"/>
</dbReference>
<dbReference type="SUPFAM" id="SSF69593">
    <property type="entry name" value="Glycerol-3-phosphate (1)-acyltransferase"/>
    <property type="match status" value="1"/>
</dbReference>
<dbReference type="InterPro" id="IPR002123">
    <property type="entry name" value="Plipid/glycerol_acylTrfase"/>
</dbReference>
<evidence type="ECO:0000256" key="1">
    <source>
        <dbReference type="ARBA" id="ARBA00005189"/>
    </source>
</evidence>
<keyword evidence="4" id="KW-0472">Membrane</keyword>
<keyword evidence="4" id="KW-0812">Transmembrane</keyword>
<dbReference type="AlphaFoldDB" id="A0A370LAS8"/>
<sequence length="250" mass="28235">MLVLRSLLITVLFYVNLTLWLIFAALPSMVLPPRYLLAVSVGWVRSTLWLLRVVVGMRYEITGLENIPPGGIMVAAKHQSTWETLVLVTLFRDPVFILKRELTWLPLFGWCLKKLRMIPVDRGARARALAGVMRRARVELGEKGRQLLIFPEGTRRPAGAPPDYKTGVMHLYGDLNVPCVPVALNSGLYWPRRGFLRWPGTIRVTIMEPIPPGLPKEQFQALMQERIETESDRLLAIGRAELAALGYRGA</sequence>
<comment type="caution">
    <text evidence="6">The sequence shown here is derived from an EMBL/GenBank/DDBJ whole genome shotgun (WGS) entry which is preliminary data.</text>
</comment>
<protein>
    <submittedName>
        <fullName evidence="6">1-acyl-sn-glycerol-3-phosphate acyltransferase</fullName>
    </submittedName>
</protein>
<organism evidence="6 7">
    <name type="scientific">Bosea caraganae</name>
    <dbReference type="NCBI Taxonomy" id="2763117"/>
    <lineage>
        <taxon>Bacteria</taxon>
        <taxon>Pseudomonadati</taxon>
        <taxon>Pseudomonadota</taxon>
        <taxon>Alphaproteobacteria</taxon>
        <taxon>Hyphomicrobiales</taxon>
        <taxon>Boseaceae</taxon>
        <taxon>Bosea</taxon>
    </lineage>
</organism>
<dbReference type="OrthoDB" id="5290997at2"/>
<evidence type="ECO:0000313" key="7">
    <source>
        <dbReference type="Proteomes" id="UP000255207"/>
    </source>
</evidence>
<keyword evidence="2 6" id="KW-0808">Transferase</keyword>
<evidence type="ECO:0000313" key="6">
    <source>
        <dbReference type="EMBL" id="RDJ28006.1"/>
    </source>
</evidence>
<keyword evidence="7" id="KW-1185">Reference proteome</keyword>
<dbReference type="GO" id="GO:0006654">
    <property type="term" value="P:phosphatidic acid biosynthetic process"/>
    <property type="evidence" value="ECO:0007669"/>
    <property type="project" value="TreeGrafter"/>
</dbReference>
<dbReference type="Proteomes" id="UP000255207">
    <property type="component" value="Unassembled WGS sequence"/>
</dbReference>
<keyword evidence="4" id="KW-1133">Transmembrane helix</keyword>
<dbReference type="GO" id="GO:0003841">
    <property type="term" value="F:1-acylglycerol-3-phosphate O-acyltransferase activity"/>
    <property type="evidence" value="ECO:0007669"/>
    <property type="project" value="TreeGrafter"/>
</dbReference>
<dbReference type="PANTHER" id="PTHR10434:SF40">
    <property type="entry name" value="1-ACYL-SN-GLYCEROL-3-PHOSPHATE ACYLTRANSFERASE"/>
    <property type="match status" value="1"/>
</dbReference>
<gene>
    <name evidence="6" type="ORF">DWE98_05225</name>
</gene>
<proteinExistence type="predicted"/>